<dbReference type="AlphaFoldDB" id="A0A9N9LW03"/>
<sequence length="101" mass="11389">MQACGFNSEAGDITNRDHQGHHPAFTSTQTNAFTQYHPRNNNHAANPTGQEPTWLQTEATEEKRTRTDLDLRGLSIQDMADAYPISQPVMEGEMEEEPDLF</sequence>
<comment type="caution">
    <text evidence="2">The sequence shown here is derived from an EMBL/GenBank/DDBJ whole genome shotgun (WGS) entry which is preliminary data.</text>
</comment>
<organism evidence="2 3">
    <name type="scientific">Hymenoscyphus albidus</name>
    <dbReference type="NCBI Taxonomy" id="595503"/>
    <lineage>
        <taxon>Eukaryota</taxon>
        <taxon>Fungi</taxon>
        <taxon>Dikarya</taxon>
        <taxon>Ascomycota</taxon>
        <taxon>Pezizomycotina</taxon>
        <taxon>Leotiomycetes</taxon>
        <taxon>Helotiales</taxon>
        <taxon>Helotiaceae</taxon>
        <taxon>Hymenoscyphus</taxon>
    </lineage>
</organism>
<name>A0A9N9LW03_9HELO</name>
<feature type="compositionally biased region" description="Polar residues" evidence="1">
    <location>
        <begin position="25"/>
        <end position="58"/>
    </location>
</feature>
<dbReference type="Proteomes" id="UP000701801">
    <property type="component" value="Unassembled WGS sequence"/>
</dbReference>
<reference evidence="2" key="1">
    <citation type="submission" date="2021-07" db="EMBL/GenBank/DDBJ databases">
        <authorList>
            <person name="Durling M."/>
        </authorList>
    </citation>
    <scope>NUCLEOTIDE SEQUENCE</scope>
</reference>
<feature type="region of interest" description="Disordered" evidence="1">
    <location>
        <begin position="1"/>
        <end position="75"/>
    </location>
</feature>
<protein>
    <submittedName>
        <fullName evidence="2">Uncharacterized protein</fullName>
    </submittedName>
</protein>
<keyword evidence="3" id="KW-1185">Reference proteome</keyword>
<evidence type="ECO:0000256" key="1">
    <source>
        <dbReference type="SAM" id="MobiDB-lite"/>
    </source>
</evidence>
<evidence type="ECO:0000313" key="2">
    <source>
        <dbReference type="EMBL" id="CAG8980742.1"/>
    </source>
</evidence>
<gene>
    <name evidence="2" type="ORF">HYALB_00013692</name>
</gene>
<proteinExistence type="predicted"/>
<evidence type="ECO:0000313" key="3">
    <source>
        <dbReference type="Proteomes" id="UP000701801"/>
    </source>
</evidence>
<feature type="compositionally biased region" description="Basic and acidic residues" evidence="1">
    <location>
        <begin position="60"/>
        <end position="71"/>
    </location>
</feature>
<dbReference type="EMBL" id="CAJVRM010000413">
    <property type="protein sequence ID" value="CAG8980742.1"/>
    <property type="molecule type" value="Genomic_DNA"/>
</dbReference>
<dbReference type="OrthoDB" id="10369826at2759"/>
<accession>A0A9N9LW03</accession>